<accession>A0A7G8T7I7</accession>
<evidence type="ECO:0000256" key="1">
    <source>
        <dbReference type="SAM" id="Phobius"/>
    </source>
</evidence>
<organism evidence="2 3">
    <name type="scientific">Caproicibacter fermentans</name>
    <dbReference type="NCBI Taxonomy" id="2576756"/>
    <lineage>
        <taxon>Bacteria</taxon>
        <taxon>Bacillati</taxon>
        <taxon>Bacillota</taxon>
        <taxon>Clostridia</taxon>
        <taxon>Eubacteriales</taxon>
        <taxon>Acutalibacteraceae</taxon>
        <taxon>Caproicibacter</taxon>
    </lineage>
</organism>
<reference evidence="2 3" key="1">
    <citation type="submission" date="2020-08" db="EMBL/GenBank/DDBJ databases">
        <title>The isolate Caproiciproducens sp. 7D4C2 produces n-caproate at mildly acidic conditions from hexoses: genome and rBOX comparison with related strains and chain-elongating bacteria.</title>
        <authorList>
            <person name="Esquivel-Elizondo S."/>
            <person name="Bagci C."/>
            <person name="Temovska M."/>
            <person name="Jeon B.S."/>
            <person name="Bessarab I."/>
            <person name="Williams R.B.H."/>
            <person name="Huson D.H."/>
            <person name="Angenent L.T."/>
        </authorList>
    </citation>
    <scope>NUCLEOTIDE SEQUENCE [LARGE SCALE GENOMIC DNA]</scope>
    <source>
        <strain evidence="2 3">7D4C2</strain>
    </source>
</reference>
<keyword evidence="1" id="KW-1133">Transmembrane helix</keyword>
<dbReference type="AlphaFoldDB" id="A0A7G8T7I7"/>
<keyword evidence="1" id="KW-0812">Transmembrane</keyword>
<evidence type="ECO:0000313" key="2">
    <source>
        <dbReference type="EMBL" id="QNK39578.1"/>
    </source>
</evidence>
<protein>
    <submittedName>
        <fullName evidence="2">Uncharacterized protein</fullName>
    </submittedName>
</protein>
<proteinExistence type="predicted"/>
<keyword evidence="1" id="KW-0472">Membrane</keyword>
<dbReference type="EMBL" id="CP060286">
    <property type="protein sequence ID" value="QNK39578.1"/>
    <property type="molecule type" value="Genomic_DNA"/>
</dbReference>
<gene>
    <name evidence="2" type="ORF">HCR03_12610</name>
</gene>
<feature type="transmembrane region" description="Helical" evidence="1">
    <location>
        <begin position="31"/>
        <end position="54"/>
    </location>
</feature>
<sequence length="70" mass="8078">MTYLMVFLPLFLVLAFLTLRRTYLQKEFCYYVLQIPIFAAVLILNILIASGVQIPSISSVLMKFLSNFVK</sequence>
<name>A0A7G8T7I7_9FIRM</name>
<dbReference type="Proteomes" id="UP000515909">
    <property type="component" value="Chromosome"/>
</dbReference>
<dbReference type="RefSeq" id="WP_187034498.1">
    <property type="nucleotide sequence ID" value="NZ_CP060286.1"/>
</dbReference>
<evidence type="ECO:0000313" key="3">
    <source>
        <dbReference type="Proteomes" id="UP000515909"/>
    </source>
</evidence>
<dbReference type="KEGG" id="cfem:HCR03_12610"/>